<dbReference type="InterPro" id="IPR039426">
    <property type="entry name" value="TonB-dep_rcpt-like"/>
</dbReference>
<dbReference type="Gene3D" id="2.60.40.1120">
    <property type="entry name" value="Carboxypeptidase-like, regulatory domain"/>
    <property type="match status" value="1"/>
</dbReference>
<gene>
    <name evidence="10" type="ORF">COR50_01205</name>
</gene>
<dbReference type="Pfam" id="PF13715">
    <property type="entry name" value="CarbopepD_reg_2"/>
    <property type="match status" value="1"/>
</dbReference>
<dbReference type="Pfam" id="PF07715">
    <property type="entry name" value="Plug"/>
    <property type="match status" value="1"/>
</dbReference>
<evidence type="ECO:0000256" key="2">
    <source>
        <dbReference type="ARBA" id="ARBA00022448"/>
    </source>
</evidence>
<accession>A0A291QPG2</accession>
<dbReference type="InterPro" id="IPR023996">
    <property type="entry name" value="TonB-dep_OMP_SusC/RagA"/>
</dbReference>
<reference evidence="10 11" key="1">
    <citation type="submission" date="2017-10" db="EMBL/GenBank/DDBJ databases">
        <title>Paenichitinophaga pekingensis gen. nov., sp. nov., isolated from activated sludge.</title>
        <authorList>
            <person name="Jin D."/>
            <person name="Kong X."/>
            <person name="Deng Y."/>
            <person name="Bai Z."/>
        </authorList>
    </citation>
    <scope>NUCLEOTIDE SEQUENCE [LARGE SCALE GENOMIC DNA]</scope>
    <source>
        <strain evidence="10 11">13</strain>
    </source>
</reference>
<name>A0A291QPG2_9BACT</name>
<keyword evidence="8" id="KW-0732">Signal</keyword>
<dbReference type="EMBL" id="CP023777">
    <property type="protein sequence ID" value="ATL45888.1"/>
    <property type="molecule type" value="Genomic_DNA"/>
</dbReference>
<dbReference type="KEGG" id="cbae:COR50_01205"/>
<evidence type="ECO:0000313" key="11">
    <source>
        <dbReference type="Proteomes" id="UP000220133"/>
    </source>
</evidence>
<keyword evidence="5 7" id="KW-0472">Membrane</keyword>
<dbReference type="PROSITE" id="PS52016">
    <property type="entry name" value="TONB_DEPENDENT_REC_3"/>
    <property type="match status" value="1"/>
</dbReference>
<dbReference type="InterPro" id="IPR037066">
    <property type="entry name" value="Plug_dom_sf"/>
</dbReference>
<dbReference type="Proteomes" id="UP000220133">
    <property type="component" value="Chromosome"/>
</dbReference>
<evidence type="ECO:0000256" key="8">
    <source>
        <dbReference type="SAM" id="SignalP"/>
    </source>
</evidence>
<evidence type="ECO:0000256" key="4">
    <source>
        <dbReference type="ARBA" id="ARBA00022692"/>
    </source>
</evidence>
<dbReference type="InterPro" id="IPR036942">
    <property type="entry name" value="Beta-barrel_TonB_sf"/>
</dbReference>
<keyword evidence="6 7" id="KW-0998">Cell outer membrane</keyword>
<dbReference type="SUPFAM" id="SSF56935">
    <property type="entry name" value="Porins"/>
    <property type="match status" value="1"/>
</dbReference>
<dbReference type="Gene3D" id="2.170.130.10">
    <property type="entry name" value="TonB-dependent receptor, plug domain"/>
    <property type="match status" value="1"/>
</dbReference>
<dbReference type="Gene3D" id="2.40.170.20">
    <property type="entry name" value="TonB-dependent receptor, beta-barrel domain"/>
    <property type="match status" value="1"/>
</dbReference>
<dbReference type="SUPFAM" id="SSF49464">
    <property type="entry name" value="Carboxypeptidase regulatory domain-like"/>
    <property type="match status" value="1"/>
</dbReference>
<feature type="chain" id="PRO_5013398837" evidence="8">
    <location>
        <begin position="31"/>
        <end position="1163"/>
    </location>
</feature>
<keyword evidence="4 7" id="KW-0812">Transmembrane</keyword>
<dbReference type="GO" id="GO:0009279">
    <property type="term" value="C:cell outer membrane"/>
    <property type="evidence" value="ECO:0007669"/>
    <property type="project" value="UniProtKB-SubCell"/>
</dbReference>
<evidence type="ECO:0000259" key="9">
    <source>
        <dbReference type="Pfam" id="PF07715"/>
    </source>
</evidence>
<dbReference type="InterPro" id="IPR012910">
    <property type="entry name" value="Plug_dom"/>
</dbReference>
<evidence type="ECO:0000256" key="7">
    <source>
        <dbReference type="PROSITE-ProRule" id="PRU01360"/>
    </source>
</evidence>
<comment type="subcellular location">
    <subcellularLocation>
        <location evidence="1 7">Cell outer membrane</location>
        <topology evidence="1 7">Multi-pass membrane protein</topology>
    </subcellularLocation>
</comment>
<dbReference type="NCBIfam" id="TIGR04056">
    <property type="entry name" value="OMP_RagA_SusC"/>
    <property type="match status" value="1"/>
</dbReference>
<evidence type="ECO:0000256" key="6">
    <source>
        <dbReference type="ARBA" id="ARBA00023237"/>
    </source>
</evidence>
<feature type="signal peptide" evidence="8">
    <location>
        <begin position="1"/>
        <end position="30"/>
    </location>
</feature>
<dbReference type="RefSeq" id="WP_098192278.1">
    <property type="nucleotide sequence ID" value="NZ_CP023777.1"/>
</dbReference>
<protein>
    <submittedName>
        <fullName evidence="10">SusC/RagA family TonB-linked outer membrane protein</fullName>
    </submittedName>
</protein>
<organism evidence="10 11">
    <name type="scientific">Chitinophaga caeni</name>
    <dbReference type="NCBI Taxonomy" id="2029983"/>
    <lineage>
        <taxon>Bacteria</taxon>
        <taxon>Pseudomonadati</taxon>
        <taxon>Bacteroidota</taxon>
        <taxon>Chitinophagia</taxon>
        <taxon>Chitinophagales</taxon>
        <taxon>Chitinophagaceae</taxon>
        <taxon>Chitinophaga</taxon>
    </lineage>
</organism>
<evidence type="ECO:0000256" key="3">
    <source>
        <dbReference type="ARBA" id="ARBA00022452"/>
    </source>
</evidence>
<dbReference type="AlphaFoldDB" id="A0A291QPG2"/>
<evidence type="ECO:0000256" key="5">
    <source>
        <dbReference type="ARBA" id="ARBA00023136"/>
    </source>
</evidence>
<evidence type="ECO:0000313" key="10">
    <source>
        <dbReference type="EMBL" id="ATL45888.1"/>
    </source>
</evidence>
<proteinExistence type="inferred from homology"/>
<dbReference type="InterPro" id="IPR008969">
    <property type="entry name" value="CarboxyPept-like_regulatory"/>
</dbReference>
<sequence length="1163" mass="131497">MVVKNARRASGCLAVAMLFHFGSIAAPARAQVEAIYSSTKARPEWQEQSLKTILNRIEQKYQVQINYVGSTIKGILATMPAEKNESITFVDYLNRFLEPLGLQAEELNTKAFVIYRSAAKPAPAKKDSATNTQPVATAVAAEYPTTTIPQQVQTKTIEGQVIDETGLALIGVTVVEKGTRNGTQTDANGRYKLLNVHSNATLIFSYIGYKTQEVHSGKRTTIDVKLLTNVQSMKDVVITGYQKIDKNNFTGQSITISGDELKKINPQNILASIQAYDPSFRIVENNIAGSNPNKLPNINVRGTTALPTSTGDVSDLRMTRSEMNNITNLPLIILDGYQVNLQTIYDLDPNRIETVTLLKDAAATAVYGSRAANGVLVFVTKAPKEGKLELYYNFELNVTSPDLTAYSVLDAKDKLEYERLAGLYSQSDAENIDALEQKYYAKLDNVLRGYNTYWLSQPVGTEFGQRHSLSLQGGSQTVKYGIDARYQNNNGVMLGSGRERYSLATNLAYNLKNNKLLFRNQFTISQVNGKDSPYGSFDTYVKMNPYYPIRDENGRLLREIDGWKYRDYSNSGGAITTDYVLNPLYDAQTGSFSKSQYLEFIDAFSMEYVISSAFRARGEISLTKRQNNNDRFISPLSNQYYDWSGDDLKDRGEYYYTAEKETQVDGNATLSYNKMLAGGHFINATYGINFQSRDYDRKDLAAQGFTNDRFTDINFARIYKKDASPGGEQRQERLFGTFVTVNYSYQNRFLMDATFRLDGSSKFGVDARMAPFWSYGLGWNLHNEKFLQGTAVSNLKIRATTGLTGDVSFPAYLSNTTYQYYTGDWYSTGVGAVFKAYGNPELRWQRTQNYDIGADIGLFKDRIYFTPRYYYKHTRDLLADVNVPPSNGFSSYKTNLGEMVNKGYEVMLRANPIRSRNWSLTLSANMVRNTNIITKISDALKNYNDAVDKEQQDNPDLRSVPLLRFQEGQSLRTIYAVRSLGIDPENGKEIFLTKEGKRTYEYDVRDIVPVGDETPDIYGYLGASLVYKNFMIDVRMFTSLGGDLYNQTLVDRVENADPRYNVDSRVLAERWKKPGDKAIYKDISDLGTTRVTSRFVQEENKLELSSVFLSYDAPAKFYKRLKMQNLRFSLNMNDIGYWSSIKAERGIEYPFARSFTFSLSTRF</sequence>
<keyword evidence="3 7" id="KW-1134">Transmembrane beta strand</keyword>
<keyword evidence="11" id="KW-1185">Reference proteome</keyword>
<comment type="similarity">
    <text evidence="7">Belongs to the TonB-dependent receptor family.</text>
</comment>
<evidence type="ECO:0000256" key="1">
    <source>
        <dbReference type="ARBA" id="ARBA00004571"/>
    </source>
</evidence>
<feature type="domain" description="TonB-dependent receptor plug" evidence="9">
    <location>
        <begin position="250"/>
        <end position="375"/>
    </location>
</feature>
<dbReference type="OrthoDB" id="1094723at2"/>
<keyword evidence="2 7" id="KW-0813">Transport</keyword>